<dbReference type="Proteomes" id="UP001203761">
    <property type="component" value="Unassembled WGS sequence"/>
</dbReference>
<dbReference type="RefSeq" id="WP_249736549.1">
    <property type="nucleotide sequence ID" value="NZ_JAKNCJ010000001.1"/>
</dbReference>
<proteinExistence type="predicted"/>
<dbReference type="PROSITE" id="PS50093">
    <property type="entry name" value="PKD"/>
    <property type="match status" value="1"/>
</dbReference>
<dbReference type="Gene3D" id="2.60.40.10">
    <property type="entry name" value="Immunoglobulins"/>
    <property type="match status" value="1"/>
</dbReference>
<dbReference type="SUPFAM" id="SSF49299">
    <property type="entry name" value="PKD domain"/>
    <property type="match status" value="1"/>
</dbReference>
<name>A0ABT0QZH6_9MICO</name>
<dbReference type="InterPro" id="IPR000601">
    <property type="entry name" value="PKD_dom"/>
</dbReference>
<evidence type="ECO:0000259" key="2">
    <source>
        <dbReference type="PROSITE" id="PS50093"/>
    </source>
</evidence>
<protein>
    <submittedName>
        <fullName evidence="3">PKD domain-containing protein</fullName>
    </submittedName>
</protein>
<feature type="region of interest" description="Disordered" evidence="1">
    <location>
        <begin position="181"/>
        <end position="212"/>
    </location>
</feature>
<dbReference type="InterPro" id="IPR035986">
    <property type="entry name" value="PKD_dom_sf"/>
</dbReference>
<sequence>MKRTLTLAATGTVVGESYSCALPGQPGNAAAPDGTPIVITVTQSDFASLPVQPLPAHAGPPDGWLPVNMDLVLYAETAEQTLPTTLLGIPVEVRAIPSQYTWDLGDGTTITTDRPGRPFPALDVTHTYRYEGWYDITLTTTFRGQFSVNGGPWQDIDGTIDIASPPVEIFSKSLESRLVNPDIPVDESADPWIPPRTPDTEGPQDPDARRKG</sequence>
<evidence type="ECO:0000313" key="4">
    <source>
        <dbReference type="Proteomes" id="UP001203761"/>
    </source>
</evidence>
<dbReference type="InterPro" id="IPR013783">
    <property type="entry name" value="Ig-like_fold"/>
</dbReference>
<gene>
    <name evidence="3" type="ORF">Bequi_03460</name>
</gene>
<organism evidence="3 4">
    <name type="scientific">Brachybacterium equifaecis</name>
    <dbReference type="NCBI Taxonomy" id="2910770"/>
    <lineage>
        <taxon>Bacteria</taxon>
        <taxon>Bacillati</taxon>
        <taxon>Actinomycetota</taxon>
        <taxon>Actinomycetes</taxon>
        <taxon>Micrococcales</taxon>
        <taxon>Dermabacteraceae</taxon>
        <taxon>Brachybacterium</taxon>
    </lineage>
</organism>
<keyword evidence="4" id="KW-1185">Reference proteome</keyword>
<feature type="domain" description="PKD" evidence="2">
    <location>
        <begin position="97"/>
        <end position="141"/>
    </location>
</feature>
<reference evidence="3" key="1">
    <citation type="submission" date="2022-02" db="EMBL/GenBank/DDBJ databases">
        <authorList>
            <person name="Lee M."/>
            <person name="Kim S.-J."/>
            <person name="Jung M.-Y."/>
        </authorList>
    </citation>
    <scope>NUCLEOTIDE SEQUENCE</scope>
    <source>
        <strain evidence="3">JHP9</strain>
    </source>
</reference>
<dbReference type="EMBL" id="JAKNCJ010000001">
    <property type="protein sequence ID" value="MCL6422449.1"/>
    <property type="molecule type" value="Genomic_DNA"/>
</dbReference>
<evidence type="ECO:0000256" key="1">
    <source>
        <dbReference type="SAM" id="MobiDB-lite"/>
    </source>
</evidence>
<evidence type="ECO:0000313" key="3">
    <source>
        <dbReference type="EMBL" id="MCL6422449.1"/>
    </source>
</evidence>
<accession>A0ABT0QZH6</accession>
<dbReference type="Pfam" id="PF00801">
    <property type="entry name" value="PKD"/>
    <property type="match status" value="1"/>
</dbReference>
<comment type="caution">
    <text evidence="3">The sequence shown here is derived from an EMBL/GenBank/DDBJ whole genome shotgun (WGS) entry which is preliminary data.</text>
</comment>
<dbReference type="CDD" id="cd00146">
    <property type="entry name" value="PKD"/>
    <property type="match status" value="1"/>
</dbReference>